<comment type="caution">
    <text evidence="2">The sequence shown here is derived from an EMBL/GenBank/DDBJ whole genome shotgun (WGS) entry which is preliminary data.</text>
</comment>
<evidence type="ECO:0000313" key="3">
    <source>
        <dbReference type="Proteomes" id="UP000320314"/>
    </source>
</evidence>
<name>A0A506U3E8_9HYPH</name>
<protein>
    <submittedName>
        <fullName evidence="2">Uncharacterized protein</fullName>
    </submittedName>
</protein>
<evidence type="ECO:0000313" key="2">
    <source>
        <dbReference type="EMBL" id="TPW27978.1"/>
    </source>
</evidence>
<keyword evidence="1" id="KW-1133">Transmembrane helix</keyword>
<evidence type="ECO:0000256" key="1">
    <source>
        <dbReference type="SAM" id="Phobius"/>
    </source>
</evidence>
<keyword evidence="1" id="KW-0472">Membrane</keyword>
<dbReference type="AlphaFoldDB" id="A0A506U3E8"/>
<dbReference type="Proteomes" id="UP000320314">
    <property type="component" value="Unassembled WGS sequence"/>
</dbReference>
<proteinExistence type="predicted"/>
<dbReference type="RefSeq" id="WP_141167024.1">
    <property type="nucleotide sequence ID" value="NZ_VHLH01000018.1"/>
</dbReference>
<reference evidence="2 3" key="1">
    <citation type="submission" date="2019-06" db="EMBL/GenBank/DDBJ databases">
        <authorList>
            <person name="Li M."/>
        </authorList>
    </citation>
    <scope>NUCLEOTIDE SEQUENCE [LARGE SCALE GENOMIC DNA]</scope>
    <source>
        <strain evidence="2 3">BGMRC6574</strain>
    </source>
</reference>
<dbReference type="EMBL" id="VHLH01000018">
    <property type="protein sequence ID" value="TPW27978.1"/>
    <property type="molecule type" value="Genomic_DNA"/>
</dbReference>
<keyword evidence="3" id="KW-1185">Reference proteome</keyword>
<gene>
    <name evidence="2" type="ORF">FJU11_10575</name>
</gene>
<feature type="transmembrane region" description="Helical" evidence="1">
    <location>
        <begin position="48"/>
        <end position="72"/>
    </location>
</feature>
<organism evidence="2 3">
    <name type="scientific">Pararhizobium mangrovi</name>
    <dbReference type="NCBI Taxonomy" id="2590452"/>
    <lineage>
        <taxon>Bacteria</taxon>
        <taxon>Pseudomonadati</taxon>
        <taxon>Pseudomonadota</taxon>
        <taxon>Alphaproteobacteria</taxon>
        <taxon>Hyphomicrobiales</taxon>
        <taxon>Rhizobiaceae</taxon>
        <taxon>Rhizobium/Agrobacterium group</taxon>
        <taxon>Pararhizobium</taxon>
    </lineage>
</organism>
<accession>A0A506U3E8</accession>
<keyword evidence="1" id="KW-0812">Transmembrane</keyword>
<sequence>MNQSGFSVRLPHCDHLAGESLGRFFEEEDFMTIETERDTRIPTPGPELGIAGTIFFALATIVFLGGGLFAAASMFF</sequence>